<reference evidence="2 3" key="1">
    <citation type="journal article" date="2010" name="Nat. Biotechnol.">
        <title>Genome sequence of the model mushroom Schizophyllum commune.</title>
        <authorList>
            <person name="Ohm R.A."/>
            <person name="de Jong J.F."/>
            <person name="Lugones L.G."/>
            <person name="Aerts A."/>
            <person name="Kothe E."/>
            <person name="Stajich J.E."/>
            <person name="de Vries R.P."/>
            <person name="Record E."/>
            <person name="Levasseur A."/>
            <person name="Baker S.E."/>
            <person name="Bartholomew K.A."/>
            <person name="Coutinho P.M."/>
            <person name="Erdmann S."/>
            <person name="Fowler T.J."/>
            <person name="Gathman A.C."/>
            <person name="Lombard V."/>
            <person name="Henrissat B."/>
            <person name="Knabe N."/>
            <person name="Kuees U."/>
            <person name="Lilly W.W."/>
            <person name="Lindquist E."/>
            <person name="Lucas S."/>
            <person name="Magnuson J.K."/>
            <person name="Piumi F."/>
            <person name="Raudaskoski M."/>
            <person name="Salamov A."/>
            <person name="Schmutz J."/>
            <person name="Schwarze F.W.M.R."/>
            <person name="vanKuyk P.A."/>
            <person name="Horton J.S."/>
            <person name="Grigoriev I.V."/>
            <person name="Woesten H.A.B."/>
        </authorList>
    </citation>
    <scope>NUCLEOTIDE SEQUENCE [LARGE SCALE GENOMIC DNA]</scope>
    <source>
        <strain evidence="3">H4-8 / FGSC 9210</strain>
    </source>
</reference>
<organism evidence="3">
    <name type="scientific">Schizophyllum commune (strain H4-8 / FGSC 9210)</name>
    <name type="common">Split gill fungus</name>
    <dbReference type="NCBI Taxonomy" id="578458"/>
    <lineage>
        <taxon>Eukaryota</taxon>
        <taxon>Fungi</taxon>
        <taxon>Dikarya</taxon>
        <taxon>Basidiomycota</taxon>
        <taxon>Agaricomycotina</taxon>
        <taxon>Agaricomycetes</taxon>
        <taxon>Agaricomycetidae</taxon>
        <taxon>Agaricales</taxon>
        <taxon>Schizophyllaceae</taxon>
        <taxon>Schizophyllum</taxon>
    </lineage>
</organism>
<feature type="compositionally biased region" description="Basic and acidic residues" evidence="1">
    <location>
        <begin position="145"/>
        <end position="154"/>
    </location>
</feature>
<proteinExistence type="predicted"/>
<dbReference type="VEuPathDB" id="FungiDB:SCHCODRAFT_02467380"/>
<dbReference type="Proteomes" id="UP000007431">
    <property type="component" value="Unassembled WGS sequence"/>
</dbReference>
<dbReference type="InParanoid" id="D8QJX4"/>
<dbReference type="KEGG" id="scm:SCHCO_02467380"/>
<gene>
    <name evidence="2" type="ORF">SCHCODRAFT_238388</name>
</gene>
<dbReference type="OrthoDB" id="3050185at2759"/>
<dbReference type="STRING" id="578458.D8QJX4"/>
<feature type="region of interest" description="Disordered" evidence="1">
    <location>
        <begin position="144"/>
        <end position="256"/>
    </location>
</feature>
<evidence type="ECO:0000256" key="1">
    <source>
        <dbReference type="SAM" id="MobiDB-lite"/>
    </source>
</evidence>
<dbReference type="EMBL" id="GL377315">
    <property type="protein sequence ID" value="EFI91788.1"/>
    <property type="molecule type" value="Genomic_DNA"/>
</dbReference>
<evidence type="ECO:0000313" key="2">
    <source>
        <dbReference type="EMBL" id="EFI91788.1"/>
    </source>
</evidence>
<dbReference type="HOGENOM" id="CLU_333739_0_0_1"/>
<dbReference type="VEuPathDB" id="FungiDB:SCHCODRAFT_01108738"/>
<dbReference type="GeneID" id="9593483"/>
<feature type="compositionally biased region" description="Acidic residues" evidence="1">
    <location>
        <begin position="221"/>
        <end position="240"/>
    </location>
</feature>
<protein>
    <submittedName>
        <fullName evidence="2">Uncharacterized protein</fullName>
    </submittedName>
</protein>
<sequence length="856" mass="96160">MGPQTHVIFEVIKSVFDQNQDVLCSGGDGIEAARRLMTKIVNKLATKMELGGPMIAMYLLGNPDHYTSHRFKPFFWHTYFRQIKMYWQKNSEGYGEESVLLVKKKGAIIGVSEAQNYTYRADALEAFNLYSFMLNCERISLPKGQTKESKDDVPKGSSAAEEASEEEHGGASDVEDSENEEDESPWSAPPEDDTDVSAEDAHSTQAHDSEADESDRRDAEAEGTGDEGLPVDEPDDDEPVDPLPETLGEPPTTRLPNLHYPFRYGHSLASSHCMKKRQKEDPMLVLNFMRLLPRSDKGNLDEYIQVMLMLFKPWRRPEDLKSADETWRDAFDKHKFSPREKQLMKNFNLRWECMDARDDYRSRQKSGEGWTEDIPLTEEDVQDIDHDDDCRSQIETVFPTTHAEYEEMNTLYTKKKTSFLGMKDMMVRHRWNVPIATIAAPAGRISVKRTARNWTEIVKEAKKAAIDAQGVRILVVPENHPVVGPAYVVSVDIVNKALLMRTYVAPLQRGLVDAVLADFSLNEDQERAVRIAGNHILTPGCGGCSGALRQEFRELELLNEITKLQYEGKLPAEVTGHRRKDLISAFRKWKGEAYMPPGMPEALEWTDEKPKYNASGNVTNPEAWLDFEVAPIDWQLITVKDAKGDLPRSAMTDDFVPISTFVASSRSTLKRGRDHGTDLSPPSKRQRAEILTHPVEIDHVHPPVLNFGATWADNSCAYDAVATLMAWVTAEAPEEWLPRLKCWGSDGASILYSALDAHLSMTLAASLDVTAIRDSVRAFLHVTAPATFVPGQYTVLHSVLTHLFNVNRCVAITTTQCKKSQTHDLHGAVGPRMRSSTAPVFEIEAQYARDVASYSA</sequence>
<feature type="compositionally biased region" description="Low complexity" evidence="1">
    <location>
        <begin position="243"/>
        <end position="256"/>
    </location>
</feature>
<evidence type="ECO:0000313" key="3">
    <source>
        <dbReference type="Proteomes" id="UP000007431"/>
    </source>
</evidence>
<accession>D8QJX4</accession>
<feature type="compositionally biased region" description="Basic and acidic residues" evidence="1">
    <location>
        <begin position="199"/>
        <end position="220"/>
    </location>
</feature>
<name>D8QJX4_SCHCM</name>
<dbReference type="AlphaFoldDB" id="D8QJX4"/>
<dbReference type="eggNOG" id="ENOG502SK3Y">
    <property type="taxonomic scope" value="Eukaryota"/>
</dbReference>
<keyword evidence="3" id="KW-1185">Reference proteome</keyword>
<feature type="compositionally biased region" description="Acidic residues" evidence="1">
    <location>
        <begin position="173"/>
        <end position="198"/>
    </location>
</feature>